<proteinExistence type="predicted"/>
<accession>A0A8J5FXJ9</accession>
<feature type="compositionally biased region" description="Basic and acidic residues" evidence="1">
    <location>
        <begin position="173"/>
        <end position="187"/>
    </location>
</feature>
<reference evidence="4 5" key="1">
    <citation type="submission" date="2020-08" db="EMBL/GenBank/DDBJ databases">
        <title>Plant Genome Project.</title>
        <authorList>
            <person name="Zhang R.-G."/>
        </authorList>
    </citation>
    <scope>NUCLEOTIDE SEQUENCE [LARGE SCALE GENOMIC DNA]</scope>
    <source>
        <tissue evidence="4">Rhizome</tissue>
    </source>
</reference>
<gene>
    <name evidence="4" type="ORF">ZIOFF_045579</name>
</gene>
<feature type="domain" description="Probable zinc-ribbon" evidence="2">
    <location>
        <begin position="555"/>
        <end position="597"/>
    </location>
</feature>
<evidence type="ECO:0000313" key="4">
    <source>
        <dbReference type="EMBL" id="KAG6497675.1"/>
    </source>
</evidence>
<evidence type="ECO:0008006" key="6">
    <source>
        <dbReference type="Google" id="ProtNLM"/>
    </source>
</evidence>
<evidence type="ECO:0000259" key="2">
    <source>
        <dbReference type="Pfam" id="PF11331"/>
    </source>
</evidence>
<dbReference type="AlphaFoldDB" id="A0A8J5FXJ9"/>
<feature type="region of interest" description="Disordered" evidence="1">
    <location>
        <begin position="173"/>
        <end position="197"/>
    </location>
</feature>
<evidence type="ECO:0000259" key="3">
    <source>
        <dbReference type="Pfam" id="PF22910"/>
    </source>
</evidence>
<dbReference type="InterPro" id="IPR021480">
    <property type="entry name" value="Zinc_ribbon_12"/>
</dbReference>
<feature type="domain" description="Enhanced disease resistance 4-like N-terminal" evidence="3">
    <location>
        <begin position="107"/>
        <end position="140"/>
    </location>
</feature>
<protein>
    <recommendedName>
        <fullName evidence="6">Zinc-ribbon domain-containing protein</fullName>
    </recommendedName>
</protein>
<name>A0A8J5FXJ9_ZINOF</name>
<keyword evidence="5" id="KW-1185">Reference proteome</keyword>
<feature type="compositionally biased region" description="Polar residues" evidence="1">
    <location>
        <begin position="188"/>
        <end position="197"/>
    </location>
</feature>
<dbReference type="InterPro" id="IPR055126">
    <property type="entry name" value="EDR4-like_N"/>
</dbReference>
<dbReference type="PANTHER" id="PTHR31105">
    <property type="entry name" value="EXTRA-LARGE G-PROTEIN-LIKE"/>
    <property type="match status" value="1"/>
</dbReference>
<dbReference type="Pfam" id="PF22910">
    <property type="entry name" value="EDR4-like_1st"/>
    <property type="match status" value="1"/>
</dbReference>
<dbReference type="Proteomes" id="UP000734854">
    <property type="component" value="Unassembled WGS sequence"/>
</dbReference>
<organism evidence="4 5">
    <name type="scientific">Zingiber officinale</name>
    <name type="common">Ginger</name>
    <name type="synonym">Amomum zingiber</name>
    <dbReference type="NCBI Taxonomy" id="94328"/>
    <lineage>
        <taxon>Eukaryota</taxon>
        <taxon>Viridiplantae</taxon>
        <taxon>Streptophyta</taxon>
        <taxon>Embryophyta</taxon>
        <taxon>Tracheophyta</taxon>
        <taxon>Spermatophyta</taxon>
        <taxon>Magnoliopsida</taxon>
        <taxon>Liliopsida</taxon>
        <taxon>Zingiberales</taxon>
        <taxon>Zingiberaceae</taxon>
        <taxon>Zingiber</taxon>
    </lineage>
</organism>
<feature type="compositionally biased region" description="Low complexity" evidence="1">
    <location>
        <begin position="17"/>
        <end position="28"/>
    </location>
</feature>
<dbReference type="PANTHER" id="PTHR31105:SF42">
    <property type="entry name" value="OS02G0258300 PROTEIN"/>
    <property type="match status" value="1"/>
</dbReference>
<dbReference type="GO" id="GO:1900150">
    <property type="term" value="P:regulation of defense response to fungus"/>
    <property type="evidence" value="ECO:0007669"/>
    <property type="project" value="InterPro"/>
</dbReference>
<dbReference type="EMBL" id="JACMSC010000012">
    <property type="protein sequence ID" value="KAG6497675.1"/>
    <property type="molecule type" value="Genomic_DNA"/>
</dbReference>
<feature type="region of interest" description="Disordered" evidence="1">
    <location>
        <begin position="17"/>
        <end position="38"/>
    </location>
</feature>
<feature type="region of interest" description="Disordered" evidence="1">
    <location>
        <begin position="711"/>
        <end position="756"/>
    </location>
</feature>
<dbReference type="InterPro" id="IPR040244">
    <property type="entry name" value="EDR4-like"/>
</dbReference>
<feature type="compositionally biased region" description="Polar residues" evidence="1">
    <location>
        <begin position="737"/>
        <end position="753"/>
    </location>
</feature>
<dbReference type="Pfam" id="PF11331">
    <property type="entry name" value="Zn_ribbon_12"/>
    <property type="match status" value="1"/>
</dbReference>
<sequence>MSSSLKSFRTSRDAVAAVGGSDGGLASARRPGRGSATTATYRCTRRGTRAGTQAAASQYPLCHGAEADCACVTGTSDAFFVPIVAAHVVVLCGFPAAPMAEEGFGAKVRVVRCPRCEKLLPELANFSFYRCGSCGTTLQAKTPSAGSGGSSENTKGERAKYLEVLDHVTMKKEFGSETNLETDHEGNLTESKLTESSPQIASCSHIKSVSANEDDVIERDTMSSELDGLEKKGGTNITVTTNDKNLNVAEMSKTDEEKGIDGSAESVQIRVEKLDELDRTPRVPMASAQSLHRCDVGPSTYHSNARHLYGENKAETQQNMDGARRVDYLEQDRVKLLRMLDELRDQVQRTCEASDRQKTSVTLDKKTSSPSSYAYDDHANWFPENSSSLNLNPSQCLSATHDHNAGGLNFCSNMPAQSHLPGYGDPFAHRRVPLHLGDYAQRQLDTFGYGQLDPDHVMPYHHDGFYHQPACSCLHCYQRPFSVPTRAPTAIYDHHRYPYPATNHDFYTFDGPSSFGSRSYNLKPGNAPLPRLEPRPYHRTMFSKNAARSCRSIDGAAPFTICSNCFELLQLPEKSFLLKKNKFSLRCGSCFKLISIKYEGSRFVISSATASSCSENQNSSNNSPVNYVQSSDEKLVLPYAFSINDSELIEKGHGLRSSESDKTHVLSLSSTTSGFVESPESVISPKDVPTSSGAPFEKQMISRVPSLPLREHFGYSHSDQSTDGSGNGGSRSVRSAQGRNMCSSGNLRQNSAKDVQVAAEVDLSDDENVPANLSQDSWDRIGKDEVQLRVIKSSDSFFAGLIKKSFRPFNQSLGHSGCKVSVNGHPIADNLIKKAEKLAGPISPGNYWYDYRAGFWGAMGHPGLGIIPPFIEEFNYPMPKNCAGGDTGVIVNGRELHQKDMELLVGRGLPSGRGCSYIIDISGKVWDELSGEELDCLGKLAPTAGRVSLVWWCLSSCDVKWEHLAGNHVLVSDSYTQIYLWAESSLEWSGSINTDSTEWNGIWEVESLELGEFDRLNVSRLDERSHVFGELRP</sequence>
<evidence type="ECO:0000256" key="1">
    <source>
        <dbReference type="SAM" id="MobiDB-lite"/>
    </source>
</evidence>
<evidence type="ECO:0000313" key="5">
    <source>
        <dbReference type="Proteomes" id="UP000734854"/>
    </source>
</evidence>
<feature type="region of interest" description="Disordered" evidence="1">
    <location>
        <begin position="675"/>
        <end position="696"/>
    </location>
</feature>
<comment type="caution">
    <text evidence="4">The sequence shown here is derived from an EMBL/GenBank/DDBJ whole genome shotgun (WGS) entry which is preliminary data.</text>
</comment>